<protein>
    <submittedName>
        <fullName evidence="4">Unannotated protein</fullName>
    </submittedName>
</protein>
<keyword evidence="2" id="KW-0472">Membrane</keyword>
<dbReference type="EMBL" id="CAESGF010000029">
    <property type="protein sequence ID" value="CAB4365362.1"/>
    <property type="molecule type" value="Genomic_DNA"/>
</dbReference>
<feature type="transmembrane region" description="Helical" evidence="2">
    <location>
        <begin position="62"/>
        <end position="84"/>
    </location>
</feature>
<evidence type="ECO:0000313" key="7">
    <source>
        <dbReference type="EMBL" id="CAB4996688.1"/>
    </source>
</evidence>
<organism evidence="4">
    <name type="scientific">freshwater metagenome</name>
    <dbReference type="NCBI Taxonomy" id="449393"/>
    <lineage>
        <taxon>unclassified sequences</taxon>
        <taxon>metagenomes</taxon>
        <taxon>ecological metagenomes</taxon>
    </lineage>
</organism>
<feature type="transmembrane region" description="Helical" evidence="2">
    <location>
        <begin position="115"/>
        <end position="133"/>
    </location>
</feature>
<dbReference type="EMBL" id="CAFBMT010000027">
    <property type="protein sequence ID" value="CAB4953851.1"/>
    <property type="molecule type" value="Genomic_DNA"/>
</dbReference>
<proteinExistence type="predicted"/>
<evidence type="ECO:0000313" key="5">
    <source>
        <dbReference type="EMBL" id="CAB4853068.1"/>
    </source>
</evidence>
<gene>
    <name evidence="4" type="ORF">UFOPK2656_02818</name>
    <name evidence="5" type="ORF">UFOPK3267_02592</name>
    <name evidence="6" type="ORF">UFOPK3651_03039</name>
    <name evidence="7" type="ORF">UFOPK3931_01846</name>
    <name evidence="3" type="ORF">UFOPK4189_03108</name>
</gene>
<evidence type="ECO:0000256" key="1">
    <source>
        <dbReference type="SAM" id="MobiDB-lite"/>
    </source>
</evidence>
<feature type="region of interest" description="Disordered" evidence="1">
    <location>
        <begin position="142"/>
        <end position="182"/>
    </location>
</feature>
<accession>A0A6J6SYQ3</accession>
<evidence type="ECO:0000256" key="2">
    <source>
        <dbReference type="SAM" id="Phobius"/>
    </source>
</evidence>
<dbReference type="EMBL" id="CAFBOL010000050">
    <property type="protein sequence ID" value="CAB4996688.1"/>
    <property type="molecule type" value="Genomic_DNA"/>
</dbReference>
<feature type="compositionally biased region" description="Low complexity" evidence="1">
    <location>
        <begin position="172"/>
        <end position="182"/>
    </location>
</feature>
<dbReference type="AlphaFoldDB" id="A0A6J6SYQ3"/>
<evidence type="ECO:0000313" key="3">
    <source>
        <dbReference type="EMBL" id="CAB4365362.1"/>
    </source>
</evidence>
<evidence type="ECO:0000313" key="4">
    <source>
        <dbReference type="EMBL" id="CAB4739934.1"/>
    </source>
</evidence>
<feature type="transmembrane region" description="Helical" evidence="2">
    <location>
        <begin position="38"/>
        <end position="56"/>
    </location>
</feature>
<reference evidence="4" key="1">
    <citation type="submission" date="2020-05" db="EMBL/GenBank/DDBJ databases">
        <authorList>
            <person name="Chiriac C."/>
            <person name="Salcher M."/>
            <person name="Ghai R."/>
            <person name="Kavagutti S V."/>
        </authorList>
    </citation>
    <scope>NUCLEOTIDE SEQUENCE</scope>
</reference>
<sequence>MLYENDPGGFGPGVVPFLRTRLAVVSNPGKRPFWMHQLVEYILGGALVATGLQSPQPFVPSVLGAFILLYAASTRGALSAFRLIDRRVHKVGDPVLVLVEIAAGLQPWVSVDNGTRFIIVAIAAVHAVVWWGSSFTQRERRARAAAGEPGDRSTEIGKKAGRAVGSGVNMVRKAQAARAARR</sequence>
<feature type="compositionally biased region" description="Basic and acidic residues" evidence="1">
    <location>
        <begin position="149"/>
        <end position="158"/>
    </location>
</feature>
<keyword evidence="2" id="KW-0812">Transmembrane</keyword>
<keyword evidence="2" id="KW-1133">Transmembrane helix</keyword>
<evidence type="ECO:0000313" key="6">
    <source>
        <dbReference type="EMBL" id="CAB4953851.1"/>
    </source>
</evidence>
<dbReference type="EMBL" id="CAFBIY010000194">
    <property type="protein sequence ID" value="CAB4853068.1"/>
    <property type="molecule type" value="Genomic_DNA"/>
</dbReference>
<name>A0A6J6SYQ3_9ZZZZ</name>
<dbReference type="EMBL" id="CAEZYF010000024">
    <property type="protein sequence ID" value="CAB4739934.1"/>
    <property type="molecule type" value="Genomic_DNA"/>
</dbReference>